<dbReference type="GO" id="GO:0016887">
    <property type="term" value="F:ATP hydrolysis activity"/>
    <property type="evidence" value="ECO:0007669"/>
    <property type="project" value="InterPro"/>
</dbReference>
<dbReference type="Pfam" id="PF13589">
    <property type="entry name" value="HATPase_c_3"/>
    <property type="match status" value="1"/>
</dbReference>
<evidence type="ECO:0000259" key="6">
    <source>
        <dbReference type="SMART" id="SM01340"/>
    </source>
</evidence>
<evidence type="ECO:0000313" key="7">
    <source>
        <dbReference type="EMBL" id="PKY88213.1"/>
    </source>
</evidence>
<dbReference type="RefSeq" id="WP_101954474.1">
    <property type="nucleotide sequence ID" value="NZ_PKHE01000015.1"/>
</dbReference>
<comment type="caution">
    <text evidence="7">The sequence shown here is derived from an EMBL/GenBank/DDBJ whole genome shotgun (WGS) entry which is preliminary data.</text>
</comment>
<accession>A0A2I1JXX7</accession>
<dbReference type="Gene3D" id="3.30.1370.100">
    <property type="entry name" value="MutL, C-terminal domain, regulatory subdomain"/>
    <property type="match status" value="1"/>
</dbReference>
<dbReference type="GO" id="GO:0032300">
    <property type="term" value="C:mismatch repair complex"/>
    <property type="evidence" value="ECO:0007669"/>
    <property type="project" value="InterPro"/>
</dbReference>
<protein>
    <recommendedName>
        <fullName evidence="4">DNA mismatch repair protein MutL</fullName>
    </recommendedName>
</protein>
<dbReference type="Gene3D" id="3.30.230.10">
    <property type="match status" value="1"/>
</dbReference>
<keyword evidence="2 4" id="KW-0227">DNA damage</keyword>
<dbReference type="GO" id="GO:0140664">
    <property type="term" value="F:ATP-dependent DNA damage sensor activity"/>
    <property type="evidence" value="ECO:0007669"/>
    <property type="project" value="InterPro"/>
</dbReference>
<evidence type="ECO:0000256" key="3">
    <source>
        <dbReference type="ARBA" id="ARBA00023204"/>
    </source>
</evidence>
<dbReference type="GO" id="GO:0030983">
    <property type="term" value="F:mismatched DNA binding"/>
    <property type="evidence" value="ECO:0007669"/>
    <property type="project" value="InterPro"/>
</dbReference>
<dbReference type="GO" id="GO:0006298">
    <property type="term" value="P:mismatch repair"/>
    <property type="evidence" value="ECO:0007669"/>
    <property type="project" value="UniProtKB-UniRule"/>
</dbReference>
<dbReference type="CDD" id="cd00782">
    <property type="entry name" value="MutL_Trans"/>
    <property type="match status" value="1"/>
</dbReference>
<dbReference type="OrthoDB" id="9763467at2"/>
<evidence type="ECO:0000313" key="8">
    <source>
        <dbReference type="Proteomes" id="UP000234384"/>
    </source>
</evidence>
<evidence type="ECO:0000256" key="4">
    <source>
        <dbReference type="HAMAP-Rule" id="MF_00149"/>
    </source>
</evidence>
<dbReference type="FunFam" id="3.30.565.10:FF:000003">
    <property type="entry name" value="DNA mismatch repair endonuclease MutL"/>
    <property type="match status" value="1"/>
</dbReference>
<dbReference type="Gene3D" id="3.30.565.10">
    <property type="entry name" value="Histidine kinase-like ATPase, C-terminal domain"/>
    <property type="match status" value="1"/>
</dbReference>
<dbReference type="InterPro" id="IPR038973">
    <property type="entry name" value="MutL/Mlh/Pms-like"/>
</dbReference>
<dbReference type="Gene3D" id="3.30.1540.20">
    <property type="entry name" value="MutL, C-terminal domain, dimerisation subdomain"/>
    <property type="match status" value="1"/>
</dbReference>
<dbReference type="InterPro" id="IPR042120">
    <property type="entry name" value="MutL_C_dimsub"/>
</dbReference>
<dbReference type="PANTHER" id="PTHR10073">
    <property type="entry name" value="DNA MISMATCH REPAIR PROTEIN MLH, PMS, MUTL"/>
    <property type="match status" value="1"/>
</dbReference>
<dbReference type="SUPFAM" id="SSF55874">
    <property type="entry name" value="ATPase domain of HSP90 chaperone/DNA topoisomerase II/histidine kinase"/>
    <property type="match status" value="1"/>
</dbReference>
<reference evidence="7 8" key="1">
    <citation type="submission" date="2017-12" db="EMBL/GenBank/DDBJ databases">
        <title>Phylogenetic diversity of female urinary microbiome.</title>
        <authorList>
            <person name="Thomas-White K."/>
            <person name="Wolfe A.J."/>
        </authorList>
    </citation>
    <scope>NUCLEOTIDE SEQUENCE [LARGE SCALE GENOMIC DNA]</scope>
    <source>
        <strain evidence="7 8">UMB0898</strain>
    </source>
</reference>
<dbReference type="InterPro" id="IPR020568">
    <property type="entry name" value="Ribosomal_Su5_D2-typ_SF"/>
</dbReference>
<dbReference type="EMBL" id="PKHE01000015">
    <property type="protein sequence ID" value="PKY88213.1"/>
    <property type="molecule type" value="Genomic_DNA"/>
</dbReference>
<evidence type="ECO:0000259" key="5">
    <source>
        <dbReference type="SMART" id="SM00853"/>
    </source>
</evidence>
<dbReference type="InterPro" id="IPR014762">
    <property type="entry name" value="DNA_mismatch_repair_CS"/>
</dbReference>
<comment type="similarity">
    <text evidence="1 4">Belongs to the DNA mismatch repair MutL/HexB family.</text>
</comment>
<dbReference type="InterPro" id="IPR042121">
    <property type="entry name" value="MutL_C_regsub"/>
</dbReference>
<gene>
    <name evidence="4" type="primary">mutL</name>
    <name evidence="7" type="ORF">CYJ57_05870</name>
</gene>
<evidence type="ECO:0000256" key="2">
    <source>
        <dbReference type="ARBA" id="ARBA00022763"/>
    </source>
</evidence>
<comment type="function">
    <text evidence="4">This protein is involved in the repair of mismatches in DNA. It is required for dam-dependent methyl-directed DNA mismatch repair. May act as a 'molecular matchmaker', a protein that promotes the formation of a stable complex between two or more DNA-binding proteins in an ATP-dependent manner without itself being part of a final effector complex.</text>
</comment>
<dbReference type="CDD" id="cd16926">
    <property type="entry name" value="HATPase_MutL-MLH-PMS-like"/>
    <property type="match status" value="1"/>
</dbReference>
<dbReference type="InterPro" id="IPR036890">
    <property type="entry name" value="HATPase_C_sf"/>
</dbReference>
<dbReference type="SMART" id="SM00853">
    <property type="entry name" value="MutL_C"/>
    <property type="match status" value="1"/>
</dbReference>
<dbReference type="GO" id="GO:0005524">
    <property type="term" value="F:ATP binding"/>
    <property type="evidence" value="ECO:0007669"/>
    <property type="project" value="InterPro"/>
</dbReference>
<dbReference type="PROSITE" id="PS00058">
    <property type="entry name" value="DNA_MISMATCH_REPAIR_1"/>
    <property type="match status" value="1"/>
</dbReference>
<dbReference type="InterPro" id="IPR037198">
    <property type="entry name" value="MutL_C_sf"/>
</dbReference>
<feature type="domain" description="DNA mismatch repair protein S5" evidence="6">
    <location>
        <begin position="209"/>
        <end position="327"/>
    </location>
</feature>
<dbReference type="Pfam" id="PF08676">
    <property type="entry name" value="MutL_C"/>
    <property type="match status" value="1"/>
</dbReference>
<proteinExistence type="inferred from homology"/>
<name>A0A2I1JXX7_9LACT</name>
<dbReference type="InterPro" id="IPR002099">
    <property type="entry name" value="MutL/Mlh/PMS"/>
</dbReference>
<dbReference type="NCBIfam" id="TIGR00585">
    <property type="entry name" value="mutl"/>
    <property type="match status" value="1"/>
</dbReference>
<dbReference type="InterPro" id="IPR014721">
    <property type="entry name" value="Ribsml_uS5_D2-typ_fold_subgr"/>
</dbReference>
<sequence length="633" mass="72081">MDIVKQMSDTLANQIAAGEVIERPSSVVKELVENSIDAQATEIIVELTEAGIEGIKVSDNGIGLSQNDLRHAFLPHATSKLYDTNDLFAIRTLGFRGEALASIASVSHVLMESTQPEQDKGYQIELKGGEIISESVTNARLGTRITVERLFYNTPARLKHLKRLQTELSHTTRFIQNISMAHPNIRFELFHNDKLIYRTSGRSDLLQAIANVYHPSIARQLISIQASNSTFKVDGYISPTNLTRTNRYYMHWMINGRPVHSHVLDRGVIAAYGRQLMIGRYPITVMNVQVDPRLVDVNVHPTKYTVRLSQEEELVDLFTEAIHEQLEKHQNIPQIEVESVKERAEVNEKYSPYQSNLARDLSEPSENTLQSNKIANYFQRTDSPASLLDSELSNEQAESVEFVKEETSEAGQVSNQLSLESTETNHFIDFNALRYVGQIHGTYLIAENERGFYLIDQHAAQEKINYEHFMAEDYPIQEQQTLLMPELIHLSSAQISQLLEIQSDLERLGISIEPFGEQTYKLDSYPVWLKDTQLDQFIPNLIDLLINEPNLTVNELKERSIIMQSCKGAIKANHYLDSKQAQFLIEQLGTLKDPFHCPHGRPVLIEFVNATIEKLFKRIQDSHTTDPFDQRII</sequence>
<dbReference type="AlphaFoldDB" id="A0A2I1JXX7"/>
<organism evidence="7 8">
    <name type="scientific">Falseniella ignava</name>
    <dbReference type="NCBI Taxonomy" id="137730"/>
    <lineage>
        <taxon>Bacteria</taxon>
        <taxon>Bacillati</taxon>
        <taxon>Bacillota</taxon>
        <taxon>Bacilli</taxon>
        <taxon>Lactobacillales</taxon>
        <taxon>Aerococcaceae</taxon>
        <taxon>Falseniella</taxon>
    </lineage>
</organism>
<dbReference type="InterPro" id="IPR013507">
    <property type="entry name" value="DNA_mismatch_S5_2-like"/>
</dbReference>
<evidence type="ECO:0000256" key="1">
    <source>
        <dbReference type="ARBA" id="ARBA00006082"/>
    </source>
</evidence>
<dbReference type="Proteomes" id="UP000234384">
    <property type="component" value="Unassembled WGS sequence"/>
</dbReference>
<dbReference type="SUPFAM" id="SSF118116">
    <property type="entry name" value="DNA mismatch repair protein MutL"/>
    <property type="match status" value="1"/>
</dbReference>
<dbReference type="SUPFAM" id="SSF54211">
    <property type="entry name" value="Ribosomal protein S5 domain 2-like"/>
    <property type="match status" value="1"/>
</dbReference>
<dbReference type="PANTHER" id="PTHR10073:SF12">
    <property type="entry name" value="DNA MISMATCH REPAIR PROTEIN MLH1"/>
    <property type="match status" value="1"/>
</dbReference>
<feature type="domain" description="MutL C-terminal dimerisation" evidence="5">
    <location>
        <begin position="435"/>
        <end position="576"/>
    </location>
</feature>
<dbReference type="InterPro" id="IPR014790">
    <property type="entry name" value="MutL_C"/>
</dbReference>
<dbReference type="InterPro" id="IPR020667">
    <property type="entry name" value="DNA_mismatch_repair_MutL"/>
</dbReference>
<keyword evidence="3 4" id="KW-0234">DNA repair</keyword>
<dbReference type="HAMAP" id="MF_00149">
    <property type="entry name" value="DNA_mis_repair"/>
    <property type="match status" value="1"/>
</dbReference>
<dbReference type="Pfam" id="PF01119">
    <property type="entry name" value="DNA_mis_repair"/>
    <property type="match status" value="1"/>
</dbReference>
<dbReference type="SMART" id="SM01340">
    <property type="entry name" value="DNA_mis_repair"/>
    <property type="match status" value="1"/>
</dbReference>